<protein>
    <submittedName>
        <fullName evidence="1">Uncharacterized protein</fullName>
    </submittedName>
</protein>
<dbReference type="KEGG" id="htr:EPV75_06310"/>
<gene>
    <name evidence="1" type="ORF">EPV75_06310</name>
</gene>
<dbReference type="RefSeq" id="WP_068648666.1">
    <property type="nucleotide sequence ID" value="NZ_CP035033.1"/>
</dbReference>
<name>A0A410H323_9GAMM</name>
<proteinExistence type="predicted"/>
<sequence length="101" mass="11869">MIKTHEDLHQLVSTEIERYLAEHPEASITFEVAENNSCSMKNTQNDHKFVFLFARFGDEYKVGFALYKGYDPNPCWIDDIEHEGFDQNFMQILIKEHLIGE</sequence>
<evidence type="ECO:0000313" key="1">
    <source>
        <dbReference type="EMBL" id="QAB15307.1"/>
    </source>
</evidence>
<evidence type="ECO:0000313" key="2">
    <source>
        <dbReference type="Proteomes" id="UP000285478"/>
    </source>
</evidence>
<dbReference type="AlphaFoldDB" id="A0A410H323"/>
<dbReference type="EMBL" id="CP035033">
    <property type="protein sequence ID" value="QAB15307.1"/>
    <property type="molecule type" value="Genomic_DNA"/>
</dbReference>
<accession>A0A410H323</accession>
<reference evidence="1 2" key="1">
    <citation type="journal article" date="2018" name="Environ. Microbiol.">
        <title>Genomes of ubiquitous marine and hypersaline Hydrogenovibrio, Thiomicrorhabdus and Thiomicrospira spp. encode a diversity of mechanisms to sustain chemolithoautotrophy in heterogeneous environments.</title>
        <authorList>
            <person name="Scott K.M."/>
            <person name="Williams J."/>
            <person name="Porter C.M.B."/>
            <person name="Russel S."/>
            <person name="Harmer T.L."/>
            <person name="Paul J.H."/>
            <person name="Antonen K.M."/>
            <person name="Bridges M.K."/>
            <person name="Camper G.J."/>
            <person name="Campla C.K."/>
            <person name="Casella L.G."/>
            <person name="Chase E."/>
            <person name="Conrad J.W."/>
            <person name="Cruz M.C."/>
            <person name="Dunlap D.S."/>
            <person name="Duran L."/>
            <person name="Fahsbender E.M."/>
            <person name="Goldsmith D.B."/>
            <person name="Keeley R.F."/>
            <person name="Kondoff M.R."/>
            <person name="Kussy B.I."/>
            <person name="Lane M.K."/>
            <person name="Lawler S."/>
            <person name="Leigh B.A."/>
            <person name="Lewis C."/>
            <person name="Lostal L.M."/>
            <person name="Marking D."/>
            <person name="Mancera P.A."/>
            <person name="McClenthan E.C."/>
            <person name="McIntyre E.A."/>
            <person name="Mine J.A."/>
            <person name="Modi S."/>
            <person name="Moore B.D."/>
            <person name="Morgan W.A."/>
            <person name="Nelson K.M."/>
            <person name="Nguyen K.N."/>
            <person name="Ogburn N."/>
            <person name="Parrino D.G."/>
            <person name="Pedapudi A.D."/>
            <person name="Pelham R.P."/>
            <person name="Preece A.M."/>
            <person name="Rampersad E.A."/>
            <person name="Richardson J.C."/>
            <person name="Rodgers C.M."/>
            <person name="Schaffer B.L."/>
            <person name="Sheridan N.E."/>
            <person name="Solone M.R."/>
            <person name="Staley Z.R."/>
            <person name="Tabuchi M."/>
            <person name="Waide R.J."/>
            <person name="Wanjugi P.W."/>
            <person name="Young S."/>
            <person name="Clum A."/>
            <person name="Daum C."/>
            <person name="Huntemann M."/>
            <person name="Ivanova N."/>
            <person name="Kyrpides N."/>
            <person name="Mikhailova N."/>
            <person name="Palaniappan K."/>
            <person name="Pillay M."/>
            <person name="Reddy T.B.K."/>
            <person name="Shapiro N."/>
            <person name="Stamatis D."/>
            <person name="Varghese N."/>
            <person name="Woyke T."/>
            <person name="Boden R."/>
            <person name="Freyermuth S.K."/>
            <person name="Kerfeld C.A."/>
        </authorList>
    </citation>
    <scope>NUCLEOTIDE SEQUENCE [LARGE SCALE GENOMIC DNA]</scope>
    <source>
        <strain evidence="1 2">JR-2</strain>
    </source>
</reference>
<organism evidence="1 2">
    <name type="scientific">Hydrogenovibrio thermophilus</name>
    <dbReference type="NCBI Taxonomy" id="265883"/>
    <lineage>
        <taxon>Bacteria</taxon>
        <taxon>Pseudomonadati</taxon>
        <taxon>Pseudomonadota</taxon>
        <taxon>Gammaproteobacteria</taxon>
        <taxon>Thiotrichales</taxon>
        <taxon>Piscirickettsiaceae</taxon>
        <taxon>Hydrogenovibrio</taxon>
    </lineage>
</organism>
<dbReference type="Proteomes" id="UP000285478">
    <property type="component" value="Chromosome"/>
</dbReference>
<keyword evidence="2" id="KW-1185">Reference proteome</keyword>